<sequence length="441" mass="47919">MRERLRSLPKYRVIGKVSGVKGAVIEAKLPRVHIGDFCTVNGNVEAEVVGFKDGKTLLMAYSDTVGISLGSKVETKISGLKVGVSEDLLGLVLDPFGNPMNAEKFIPTDFVPLKAEPINPMKRERIKEPLDLGIRAINALLTVGKGQRIGIFAGAGVGKSTLMGMIARFTSADVNVVALIGERGREVREFIEDNLGEEGLKKSVVVVATSDMPPLAKIRAAFTACAIAEYFSDRGKDVLLLIDSLTRLAMAQREIGLAVGEPPTSKGYTPSVFTTMAKLVERAGNFVGGGSITGIYTVLVEGDDVSLDPVADAAVGILDGHVMLSRELANRRLFPAIDLVRSISRLTPQVVDEKVLRMQAIVMEVESVYRENSDVINLGLYKRGTSPRIDMAIEAHPAIENFIKQDMNEKVSFAESLEGLSRLVEYIKECGERHGYRWNNS</sequence>
<evidence type="ECO:0000256" key="4">
    <source>
        <dbReference type="ARBA" id="ARBA00022741"/>
    </source>
</evidence>
<name>A0A4R1GB47_9BACT</name>
<dbReference type="InterPro" id="IPR000194">
    <property type="entry name" value="ATPase_F1/V1/A1_a/bsu_nucl-bd"/>
</dbReference>
<evidence type="ECO:0000259" key="8">
    <source>
        <dbReference type="SMART" id="SM00382"/>
    </source>
</evidence>
<dbReference type="Proteomes" id="UP000295777">
    <property type="component" value="Unassembled WGS sequence"/>
</dbReference>
<dbReference type="InterPro" id="IPR050053">
    <property type="entry name" value="ATPase_alpha/beta_chains"/>
</dbReference>
<dbReference type="SMART" id="SM00382">
    <property type="entry name" value="AAA"/>
    <property type="match status" value="1"/>
</dbReference>
<dbReference type="FunFam" id="3.40.50.12240:FF:000002">
    <property type="entry name" value="Flagellum-specific ATP synthase FliI"/>
    <property type="match status" value="1"/>
</dbReference>
<organism evidence="9 10">
    <name type="scientific">Phorcysia thermohydrogeniphila</name>
    <dbReference type="NCBI Taxonomy" id="936138"/>
    <lineage>
        <taxon>Bacteria</taxon>
        <taxon>Pseudomonadati</taxon>
        <taxon>Aquificota</taxon>
        <taxon>Aquificia</taxon>
        <taxon>Desulfurobacteriales</taxon>
        <taxon>Desulfurobacteriaceae</taxon>
        <taxon>Phorcysia</taxon>
    </lineage>
</organism>
<dbReference type="GO" id="GO:0005737">
    <property type="term" value="C:cytoplasm"/>
    <property type="evidence" value="ECO:0007669"/>
    <property type="project" value="UniProtKB-SubCell"/>
</dbReference>
<proteinExistence type="predicted"/>
<dbReference type="AlphaFoldDB" id="A0A4R1GB47"/>
<dbReference type="NCBIfam" id="TIGR01026">
    <property type="entry name" value="fliI_yscN"/>
    <property type="match status" value="1"/>
</dbReference>
<keyword evidence="2" id="KW-0813">Transport</keyword>
<dbReference type="PANTHER" id="PTHR15184">
    <property type="entry name" value="ATP SYNTHASE"/>
    <property type="match status" value="1"/>
</dbReference>
<dbReference type="InterPro" id="IPR027417">
    <property type="entry name" value="P-loop_NTPase"/>
</dbReference>
<dbReference type="Pfam" id="PF00006">
    <property type="entry name" value="ATP-synt_ab"/>
    <property type="match status" value="1"/>
</dbReference>
<dbReference type="GO" id="GO:0005524">
    <property type="term" value="F:ATP binding"/>
    <property type="evidence" value="ECO:0007669"/>
    <property type="project" value="UniProtKB-KW"/>
</dbReference>
<dbReference type="GO" id="GO:0046933">
    <property type="term" value="F:proton-transporting ATP synthase activity, rotational mechanism"/>
    <property type="evidence" value="ECO:0007669"/>
    <property type="project" value="TreeGrafter"/>
</dbReference>
<dbReference type="Pfam" id="PF18269">
    <property type="entry name" value="T3SS_ATPase_C"/>
    <property type="match status" value="1"/>
</dbReference>
<evidence type="ECO:0000256" key="1">
    <source>
        <dbReference type="ARBA" id="ARBA00004496"/>
    </source>
</evidence>
<dbReference type="OrthoDB" id="9802718at2"/>
<dbReference type="CDD" id="cd01136">
    <property type="entry name" value="ATPase_flagellum-secretory_path_III"/>
    <property type="match status" value="1"/>
</dbReference>
<evidence type="ECO:0000256" key="5">
    <source>
        <dbReference type="ARBA" id="ARBA00022840"/>
    </source>
</evidence>
<dbReference type="PANTHER" id="PTHR15184:SF9">
    <property type="entry name" value="SPI-1 TYPE 3 SECRETION SYSTEM ATPASE"/>
    <property type="match status" value="1"/>
</dbReference>
<keyword evidence="10" id="KW-1185">Reference proteome</keyword>
<evidence type="ECO:0000313" key="10">
    <source>
        <dbReference type="Proteomes" id="UP000295777"/>
    </source>
</evidence>
<evidence type="ECO:0000256" key="6">
    <source>
        <dbReference type="ARBA" id="ARBA00022927"/>
    </source>
</evidence>
<dbReference type="EMBL" id="SMFV01000004">
    <property type="protein sequence ID" value="TCK03880.1"/>
    <property type="molecule type" value="Genomic_DNA"/>
</dbReference>
<dbReference type="RefSeq" id="WP_132526793.1">
    <property type="nucleotide sequence ID" value="NZ_SMFV01000004.1"/>
</dbReference>
<keyword evidence="6" id="KW-0653">Protein transport</keyword>
<dbReference type="Pfam" id="PF02874">
    <property type="entry name" value="ATP-synt_ab_N"/>
    <property type="match status" value="1"/>
</dbReference>
<feature type="domain" description="AAA+ ATPase" evidence="8">
    <location>
        <begin position="145"/>
        <end position="328"/>
    </location>
</feature>
<keyword evidence="4" id="KW-0547">Nucleotide-binding</keyword>
<dbReference type="GO" id="GO:0030257">
    <property type="term" value="C:type III protein secretion system complex"/>
    <property type="evidence" value="ECO:0007669"/>
    <property type="project" value="InterPro"/>
</dbReference>
<dbReference type="InterPro" id="IPR040627">
    <property type="entry name" value="T3SS_ATPase_C"/>
</dbReference>
<keyword evidence="5" id="KW-0067">ATP-binding</keyword>
<reference evidence="9 10" key="1">
    <citation type="submission" date="2019-03" db="EMBL/GenBank/DDBJ databases">
        <title>Genomic Encyclopedia of Archaeal and Bacterial Type Strains, Phase II (KMG-II): from individual species to whole genera.</title>
        <authorList>
            <person name="Goeker M."/>
        </authorList>
    </citation>
    <scope>NUCLEOTIDE SEQUENCE [LARGE SCALE GENOMIC DNA]</scope>
    <source>
        <strain evidence="9 10">DSM 24425</strain>
    </source>
</reference>
<dbReference type="Gene3D" id="3.40.50.12240">
    <property type="match status" value="1"/>
</dbReference>
<dbReference type="InterPro" id="IPR004100">
    <property type="entry name" value="ATPase_F1/V1/A1_a/bsu_N"/>
</dbReference>
<evidence type="ECO:0000256" key="3">
    <source>
        <dbReference type="ARBA" id="ARBA00022490"/>
    </source>
</evidence>
<dbReference type="GO" id="GO:0030254">
    <property type="term" value="P:protein secretion by the type III secretion system"/>
    <property type="evidence" value="ECO:0007669"/>
    <property type="project" value="InterPro"/>
</dbReference>
<evidence type="ECO:0000256" key="7">
    <source>
        <dbReference type="ARBA" id="ARBA00022967"/>
    </source>
</evidence>
<comment type="subcellular location">
    <subcellularLocation>
        <location evidence="1">Cytoplasm</location>
    </subcellularLocation>
</comment>
<dbReference type="InterPro" id="IPR003593">
    <property type="entry name" value="AAA+_ATPase"/>
</dbReference>
<evidence type="ECO:0000256" key="2">
    <source>
        <dbReference type="ARBA" id="ARBA00022448"/>
    </source>
</evidence>
<keyword evidence="3" id="KW-0963">Cytoplasm</keyword>
<protein>
    <submittedName>
        <fullName evidence="9">Flagellum-specific ATP synthase</fullName>
    </submittedName>
</protein>
<evidence type="ECO:0000313" key="9">
    <source>
        <dbReference type="EMBL" id="TCK03880.1"/>
    </source>
</evidence>
<keyword evidence="7" id="KW-1278">Translocase</keyword>
<dbReference type="GO" id="GO:0016887">
    <property type="term" value="F:ATP hydrolysis activity"/>
    <property type="evidence" value="ECO:0007669"/>
    <property type="project" value="InterPro"/>
</dbReference>
<dbReference type="InterPro" id="IPR005714">
    <property type="entry name" value="ATPase_T3SS_FliI/YscN"/>
</dbReference>
<dbReference type="SUPFAM" id="SSF52540">
    <property type="entry name" value="P-loop containing nucleoside triphosphate hydrolases"/>
    <property type="match status" value="1"/>
</dbReference>
<accession>A0A4R1GB47</accession>
<gene>
    <name evidence="9" type="ORF">CLV27_1194</name>
</gene>
<comment type="caution">
    <text evidence="9">The sequence shown here is derived from an EMBL/GenBank/DDBJ whole genome shotgun (WGS) entry which is preliminary data.</text>
</comment>